<reference evidence="2 3" key="1">
    <citation type="submission" date="2023-04" db="EMBL/GenBank/DDBJ databases">
        <title>The genome sequence of Polyangium sorediatum DSM14670.</title>
        <authorList>
            <person name="Zhang X."/>
        </authorList>
    </citation>
    <scope>NUCLEOTIDE SEQUENCE [LARGE SCALE GENOMIC DNA]</scope>
    <source>
        <strain evidence="2 3">DSM 14670</strain>
    </source>
</reference>
<gene>
    <name evidence="2" type="ORF">QHF89_42540</name>
</gene>
<name>A0ABT6P6K7_9BACT</name>
<evidence type="ECO:0000313" key="2">
    <source>
        <dbReference type="EMBL" id="MDI1436259.1"/>
    </source>
</evidence>
<evidence type="ECO:0000313" key="3">
    <source>
        <dbReference type="Proteomes" id="UP001160301"/>
    </source>
</evidence>
<keyword evidence="3" id="KW-1185">Reference proteome</keyword>
<protein>
    <submittedName>
        <fullName evidence="2">Uncharacterized protein</fullName>
    </submittedName>
</protein>
<feature type="compositionally biased region" description="Pro residues" evidence="1">
    <location>
        <begin position="216"/>
        <end position="290"/>
    </location>
</feature>
<feature type="compositionally biased region" description="Pro residues" evidence="1">
    <location>
        <begin position="173"/>
        <end position="208"/>
    </location>
</feature>
<organism evidence="2 3">
    <name type="scientific">Polyangium sorediatum</name>
    <dbReference type="NCBI Taxonomy" id="889274"/>
    <lineage>
        <taxon>Bacteria</taxon>
        <taxon>Pseudomonadati</taxon>
        <taxon>Myxococcota</taxon>
        <taxon>Polyangia</taxon>
        <taxon>Polyangiales</taxon>
        <taxon>Polyangiaceae</taxon>
        <taxon>Polyangium</taxon>
    </lineage>
</organism>
<dbReference type="RefSeq" id="WP_284721663.1">
    <property type="nucleotide sequence ID" value="NZ_JARZHI010000077.1"/>
</dbReference>
<feature type="non-terminal residue" evidence="2">
    <location>
        <position position="290"/>
    </location>
</feature>
<feature type="region of interest" description="Disordered" evidence="1">
    <location>
        <begin position="172"/>
        <end position="290"/>
    </location>
</feature>
<sequence length="290" mass="31332">MEHAEVERALEDLDSRLERLRALYEQYFLGIEKLEPLVPRKELDRRIMLLRREQIRNTALRFKFQTLIQRYNTFQQYWGRVAREIENGTYQRDVLRAAARFGAKDALTILGKKQKEKYAKLAAAQEERRARIRKEALTIDEEMLGDEDLLADEVEDFADEELADDALEFTTAEPPPAKAAPPPPPKPAAPPPPPAAPKPAAPPPPPTSNPGRISALPPPPPAIGKAPPPPPAPGKPAAPPPPPAPGKPAAPLPPPAGKPAAPPPPPAGKSAAPPAPPLAAKAPPPPRPPL</sequence>
<dbReference type="Proteomes" id="UP001160301">
    <property type="component" value="Unassembled WGS sequence"/>
</dbReference>
<accession>A0ABT6P6K7</accession>
<proteinExistence type="predicted"/>
<dbReference type="EMBL" id="JARZHI010000077">
    <property type="protein sequence ID" value="MDI1436259.1"/>
    <property type="molecule type" value="Genomic_DNA"/>
</dbReference>
<evidence type="ECO:0000256" key="1">
    <source>
        <dbReference type="SAM" id="MobiDB-lite"/>
    </source>
</evidence>
<comment type="caution">
    <text evidence="2">The sequence shown here is derived from an EMBL/GenBank/DDBJ whole genome shotgun (WGS) entry which is preliminary data.</text>
</comment>